<accession>L7U3Y0</accession>
<dbReference type="KEGG" id="msd:MYSTI_01548"/>
<sequence length="49" mass="5345">MRTEVRALFLGAIRMALEMLLEEEVRSLVGAFAPSPSPPSTWMKLPASG</sequence>
<gene>
    <name evidence="1" type="ordered locus">MYSTI_01548</name>
</gene>
<protein>
    <submittedName>
        <fullName evidence="1">Uncharacterized protein</fullName>
    </submittedName>
</protein>
<dbReference type="Proteomes" id="UP000011131">
    <property type="component" value="Chromosome"/>
</dbReference>
<dbReference type="AlphaFoldDB" id="L7U3Y0"/>
<keyword evidence="2" id="KW-1185">Reference proteome</keyword>
<dbReference type="HOGENOM" id="CLU_3138045_0_0_7"/>
<evidence type="ECO:0000313" key="2">
    <source>
        <dbReference type="Proteomes" id="UP000011131"/>
    </source>
</evidence>
<proteinExistence type="predicted"/>
<organism evidence="1 2">
    <name type="scientific">Myxococcus stipitatus (strain DSM 14675 / JCM 12634 / Mx s8)</name>
    <dbReference type="NCBI Taxonomy" id="1278073"/>
    <lineage>
        <taxon>Bacteria</taxon>
        <taxon>Pseudomonadati</taxon>
        <taxon>Myxococcota</taxon>
        <taxon>Myxococcia</taxon>
        <taxon>Myxococcales</taxon>
        <taxon>Cystobacterineae</taxon>
        <taxon>Myxococcaceae</taxon>
        <taxon>Myxococcus</taxon>
    </lineage>
</organism>
<dbReference type="EMBL" id="CP004025">
    <property type="protein sequence ID" value="AGC42883.1"/>
    <property type="molecule type" value="Genomic_DNA"/>
</dbReference>
<name>L7U3Y0_MYXSD</name>
<dbReference type="STRING" id="1278073.MYSTI_01548"/>
<reference evidence="1 2" key="1">
    <citation type="journal article" date="2013" name="Genome Announc.">
        <title>Complete genome sequence of Myxococcus stipitatus strain DSM 14675, a fruiting myxobacterium.</title>
        <authorList>
            <person name="Huntley S."/>
            <person name="Kneip S."/>
            <person name="Treuner-Lange A."/>
            <person name="Sogaard-Andersen L."/>
        </authorList>
    </citation>
    <scope>NUCLEOTIDE SEQUENCE [LARGE SCALE GENOMIC DNA]</scope>
    <source>
        <strain evidence="2">DSM 14675 / JCM 12634 / Mx s8</strain>
    </source>
</reference>
<dbReference type="PATRIC" id="fig|1278073.3.peg.1592"/>
<evidence type="ECO:0000313" key="1">
    <source>
        <dbReference type="EMBL" id="AGC42883.1"/>
    </source>
</evidence>